<sequence>MTAPPTAAVLDGLALHRATGAPALACLAGYRSVDRTRPGTTLAAAADAAGAAGSTDLAMLVDLAAGAAIRSRIGGDRRLATTSLAVHLLGALPPTADLAVHVPEVAELGRLAVASTTVLAGAEVVGTGSVAFAVLGDGLPPIPWEQAGPTPHGPLREEDLTPDERDGLRHSRSAGARSWSEAVLRGSTQWSPAGLVLRPSTLMANRVGGVQGGVLVGLAVLAAEAPDGSSVLGSVQVDFVSAATVDASVTARVEVLRESRRSRLLRVALVQSDTLVVAATVGLRTG</sequence>
<dbReference type="EMBL" id="CP110615">
    <property type="protein sequence ID" value="UZJ26237.1"/>
    <property type="molecule type" value="Genomic_DNA"/>
</dbReference>
<feature type="region of interest" description="Disordered" evidence="1">
    <location>
        <begin position="143"/>
        <end position="174"/>
    </location>
</feature>
<gene>
    <name evidence="3" type="ORF">RHODO2019_07465</name>
</gene>
<evidence type="ECO:0000313" key="4">
    <source>
        <dbReference type="Proteomes" id="UP001164965"/>
    </source>
</evidence>
<reference evidence="3" key="1">
    <citation type="submission" date="2022-10" db="EMBL/GenBank/DDBJ databases">
        <title>Rhodococcus sp.75.</title>
        <authorList>
            <person name="Sun M."/>
        </authorList>
    </citation>
    <scope>NUCLEOTIDE SEQUENCE</scope>
    <source>
        <strain evidence="3">75</strain>
    </source>
</reference>
<dbReference type="SUPFAM" id="SSF54637">
    <property type="entry name" value="Thioesterase/thiol ester dehydrase-isomerase"/>
    <property type="match status" value="2"/>
</dbReference>
<dbReference type="RefSeq" id="WP_265384341.1">
    <property type="nucleotide sequence ID" value="NZ_CP110615.1"/>
</dbReference>
<evidence type="ECO:0000313" key="3">
    <source>
        <dbReference type="EMBL" id="UZJ26237.1"/>
    </source>
</evidence>
<feature type="compositionally biased region" description="Basic and acidic residues" evidence="1">
    <location>
        <begin position="154"/>
        <end position="169"/>
    </location>
</feature>
<dbReference type="Proteomes" id="UP001164965">
    <property type="component" value="Chromosome"/>
</dbReference>
<keyword evidence="4" id="KW-1185">Reference proteome</keyword>
<dbReference type="InterPro" id="IPR029069">
    <property type="entry name" value="HotDog_dom_sf"/>
</dbReference>
<evidence type="ECO:0000259" key="2">
    <source>
        <dbReference type="Pfam" id="PF13622"/>
    </source>
</evidence>
<feature type="domain" description="Acyl-CoA thioesterase-like N-terminal HotDog" evidence="2">
    <location>
        <begin position="207"/>
        <end position="281"/>
    </location>
</feature>
<protein>
    <submittedName>
        <fullName evidence="3">Thioesterase family protein</fullName>
    </submittedName>
</protein>
<dbReference type="Pfam" id="PF13622">
    <property type="entry name" value="4HBT_3"/>
    <property type="match status" value="1"/>
</dbReference>
<evidence type="ECO:0000256" key="1">
    <source>
        <dbReference type="SAM" id="MobiDB-lite"/>
    </source>
</evidence>
<dbReference type="InterPro" id="IPR049449">
    <property type="entry name" value="TesB_ACOT8-like_N"/>
</dbReference>
<name>A0ABY6P3L0_9NOCA</name>
<dbReference type="Gene3D" id="3.10.129.10">
    <property type="entry name" value="Hotdog Thioesterase"/>
    <property type="match status" value="1"/>
</dbReference>
<organism evidence="3 4">
    <name type="scientific">Rhodococcus antarcticus</name>
    <dbReference type="NCBI Taxonomy" id="2987751"/>
    <lineage>
        <taxon>Bacteria</taxon>
        <taxon>Bacillati</taxon>
        <taxon>Actinomycetota</taxon>
        <taxon>Actinomycetes</taxon>
        <taxon>Mycobacteriales</taxon>
        <taxon>Nocardiaceae</taxon>
        <taxon>Rhodococcus</taxon>
    </lineage>
</organism>
<accession>A0ABY6P3L0</accession>
<proteinExistence type="predicted"/>